<dbReference type="InterPro" id="IPR045175">
    <property type="entry name" value="M28_fam"/>
</dbReference>
<evidence type="ECO:0000313" key="2">
    <source>
        <dbReference type="EMBL" id="CAL1241168.1"/>
    </source>
</evidence>
<dbReference type="PANTHER" id="PTHR12147">
    <property type="entry name" value="METALLOPEPTIDASE M28 FAMILY MEMBER"/>
    <property type="match status" value="1"/>
</dbReference>
<dbReference type="InterPro" id="IPR007484">
    <property type="entry name" value="Peptidase_M28"/>
</dbReference>
<dbReference type="PANTHER" id="PTHR12147:SF26">
    <property type="entry name" value="PEPTIDASE M28 DOMAIN-CONTAINING PROTEIN"/>
    <property type="match status" value="1"/>
</dbReference>
<reference evidence="2 3" key="1">
    <citation type="submission" date="2024-04" db="EMBL/GenBank/DDBJ databases">
        <authorList>
            <person name="Cremers G."/>
        </authorList>
    </citation>
    <scope>NUCLEOTIDE SEQUENCE [LARGE SCALE GENOMIC DNA]</scope>
    <source>
        <strain evidence="2">MeCH1-AG</strain>
    </source>
</reference>
<dbReference type="Gene3D" id="3.40.630.10">
    <property type="entry name" value="Zn peptidases"/>
    <property type="match status" value="1"/>
</dbReference>
<feature type="domain" description="Peptidase M28" evidence="1">
    <location>
        <begin position="73"/>
        <end position="169"/>
    </location>
</feature>
<protein>
    <submittedName>
        <fullName evidence="2">Peptidase M28-like protein</fullName>
    </submittedName>
</protein>
<organism evidence="2 3">
    <name type="scientific">Candidatus Methylocalor cossyra</name>
    <dbReference type="NCBI Taxonomy" id="3108543"/>
    <lineage>
        <taxon>Bacteria</taxon>
        <taxon>Pseudomonadati</taxon>
        <taxon>Pseudomonadota</taxon>
        <taxon>Gammaproteobacteria</taxon>
        <taxon>Methylococcales</taxon>
        <taxon>Methylococcaceae</taxon>
        <taxon>Candidatus Methylocalor</taxon>
    </lineage>
</organism>
<dbReference type="SUPFAM" id="SSF53187">
    <property type="entry name" value="Zn-dependent exopeptidases"/>
    <property type="match status" value="1"/>
</dbReference>
<gene>
    <name evidence="2" type="ORF">MECH1_V1_2392</name>
</gene>
<proteinExistence type="predicted"/>
<dbReference type="RefSeq" id="WP_348757693.1">
    <property type="nucleotide sequence ID" value="NZ_OZ026884.1"/>
</dbReference>
<name>A0ABP1CA67_9GAMM</name>
<evidence type="ECO:0000259" key="1">
    <source>
        <dbReference type="Pfam" id="PF04389"/>
    </source>
</evidence>
<evidence type="ECO:0000313" key="3">
    <source>
        <dbReference type="Proteomes" id="UP001497493"/>
    </source>
</evidence>
<dbReference type="EMBL" id="OZ026884">
    <property type="protein sequence ID" value="CAL1241168.1"/>
    <property type="molecule type" value="Genomic_DNA"/>
</dbReference>
<keyword evidence="3" id="KW-1185">Reference proteome</keyword>
<sequence>MLAGLSERLETHVRALAEAIGERNVLLPQALRAAEDYIAGQWQDQGYPVRRYLDRLNGVDCATLEVTVPGCRNPASSIVVGAHYDSVFGSPGADDNASGVAALLELSRQFLKARPLATVRFVAFANEEPPFFAGRHMGSLIYARTARRRGERIRFMVSLEMLGYYDDRPGSQRYPLLLKHFFPDRGNFIAFVSNWRSRIPLRQLAGAFRAHCDFPLECLSAPPLVPGIAASDHFSFWRQGYPALMVTDTAYYRNRWYHTAGDLPWRLSYDPFAQVVAGLYEALRVCSQTG</sequence>
<dbReference type="Proteomes" id="UP001497493">
    <property type="component" value="Chromosome"/>
</dbReference>
<dbReference type="Pfam" id="PF04389">
    <property type="entry name" value="Peptidase_M28"/>
    <property type="match status" value="1"/>
</dbReference>
<accession>A0ABP1CA67</accession>